<comment type="caution">
    <text evidence="2">The sequence shown here is derived from an EMBL/GenBank/DDBJ whole genome shotgun (WGS) entry which is preliminary data.</text>
</comment>
<feature type="compositionally biased region" description="Basic and acidic residues" evidence="1">
    <location>
        <begin position="24"/>
        <end position="44"/>
    </location>
</feature>
<evidence type="ECO:0000313" key="3">
    <source>
        <dbReference type="Proteomes" id="UP001168363"/>
    </source>
</evidence>
<name>A0ABT8TLQ9_9ACTN</name>
<evidence type="ECO:0000256" key="1">
    <source>
        <dbReference type="SAM" id="MobiDB-lite"/>
    </source>
</evidence>
<dbReference type="EMBL" id="JAULSC010000002">
    <property type="protein sequence ID" value="MDO3394900.1"/>
    <property type="molecule type" value="Genomic_DNA"/>
</dbReference>
<dbReference type="RefSeq" id="WP_302705900.1">
    <property type="nucleotide sequence ID" value="NZ_JAULSC010000002.1"/>
</dbReference>
<protein>
    <submittedName>
        <fullName evidence="2">Uncharacterized protein</fullName>
    </submittedName>
</protein>
<gene>
    <name evidence="2" type="ORF">QWJ41_04160</name>
</gene>
<evidence type="ECO:0000313" key="2">
    <source>
        <dbReference type="EMBL" id="MDO3394900.1"/>
    </source>
</evidence>
<sequence>MTTHNPLEALQAEIEAAQAEEKEEQDKQDNRDMQRDAADMARARDDARADDLIGRQIGCWTVIGKKARHETPSGKRAVYIVKHRGGRVKGLRGYRLNALMQEAKNGGLA</sequence>
<keyword evidence="3" id="KW-1185">Reference proteome</keyword>
<organism evidence="2 3">
    <name type="scientific">Nocardioides cremeus</name>
    <dbReference type="NCBI Taxonomy" id="3058044"/>
    <lineage>
        <taxon>Bacteria</taxon>
        <taxon>Bacillati</taxon>
        <taxon>Actinomycetota</taxon>
        <taxon>Actinomycetes</taxon>
        <taxon>Propionibacteriales</taxon>
        <taxon>Nocardioidaceae</taxon>
        <taxon>Nocardioides</taxon>
    </lineage>
</organism>
<feature type="region of interest" description="Disordered" evidence="1">
    <location>
        <begin position="18"/>
        <end position="44"/>
    </location>
</feature>
<reference evidence="2" key="1">
    <citation type="submission" date="2023-06" db="EMBL/GenBank/DDBJ databases">
        <title>Genome sequence of Nocardioides sp. SOB44.</title>
        <authorList>
            <person name="Zhang G."/>
        </authorList>
    </citation>
    <scope>NUCLEOTIDE SEQUENCE</scope>
    <source>
        <strain evidence="2">SOB44</strain>
    </source>
</reference>
<dbReference type="Proteomes" id="UP001168363">
    <property type="component" value="Unassembled WGS sequence"/>
</dbReference>
<proteinExistence type="predicted"/>
<accession>A0ABT8TLQ9</accession>